<keyword evidence="4" id="KW-0227">DNA damage</keyword>
<dbReference type="OrthoDB" id="9890280at2759"/>
<evidence type="ECO:0000256" key="5">
    <source>
        <dbReference type="ARBA" id="ARBA00023125"/>
    </source>
</evidence>
<dbReference type="InterPro" id="IPR001680">
    <property type="entry name" value="WD40_rpt"/>
</dbReference>
<dbReference type="eggNOG" id="KOG4328">
    <property type="taxonomic scope" value="Eukaryota"/>
</dbReference>
<feature type="repeat" description="WD" evidence="6">
    <location>
        <begin position="281"/>
        <end position="316"/>
    </location>
</feature>
<evidence type="ECO:0000256" key="6">
    <source>
        <dbReference type="PROSITE-ProRule" id="PRU00221"/>
    </source>
</evidence>
<feature type="region of interest" description="Disordered" evidence="7">
    <location>
        <begin position="40"/>
        <end position="91"/>
    </location>
</feature>
<dbReference type="GO" id="GO:0005634">
    <property type="term" value="C:nucleus"/>
    <property type="evidence" value="ECO:0000318"/>
    <property type="project" value="GO_Central"/>
</dbReference>
<keyword evidence="2 6" id="KW-0853">WD repeat</keyword>
<dbReference type="Proteomes" id="UP000030748">
    <property type="component" value="Unassembled WGS sequence"/>
</dbReference>
<dbReference type="OMA" id="RINGCAF"/>
<dbReference type="Pfam" id="PF00400">
    <property type="entry name" value="WD40"/>
    <property type="match status" value="2"/>
</dbReference>
<evidence type="ECO:0000256" key="2">
    <source>
        <dbReference type="ARBA" id="ARBA00022574"/>
    </source>
</evidence>
<dbReference type="PANTHER" id="PTHR14773:SF0">
    <property type="entry name" value="WD REPEAT-CONTAINING PROTEIN 76"/>
    <property type="match status" value="1"/>
</dbReference>
<dbReference type="InterPro" id="IPR015943">
    <property type="entry name" value="WD40/YVTN_repeat-like_dom_sf"/>
</dbReference>
<dbReference type="PROSITE" id="PS50082">
    <property type="entry name" value="WD_REPEATS_2"/>
    <property type="match status" value="1"/>
</dbReference>
<dbReference type="GO" id="GO:0003677">
    <property type="term" value="F:DNA binding"/>
    <property type="evidence" value="ECO:0000318"/>
    <property type="project" value="GO_Central"/>
</dbReference>
<dbReference type="PANTHER" id="PTHR14773">
    <property type="entry name" value="WD REPEAT-CONTAINING PROTEIN 76"/>
    <property type="match status" value="1"/>
</dbReference>
<dbReference type="STRING" id="4155.A0A022QPZ7"/>
<dbReference type="PhylomeDB" id="A0A022QPZ7"/>
<protein>
    <submittedName>
        <fullName evidence="8">Uncharacterized protein</fullName>
    </submittedName>
</protein>
<keyword evidence="5" id="KW-0238">DNA-binding</keyword>
<dbReference type="InterPro" id="IPR036322">
    <property type="entry name" value="WD40_repeat_dom_sf"/>
</dbReference>
<dbReference type="SMART" id="SM00320">
    <property type="entry name" value="WD40"/>
    <property type="match status" value="5"/>
</dbReference>
<dbReference type="InterPro" id="IPR019775">
    <property type="entry name" value="WD40_repeat_CS"/>
</dbReference>
<evidence type="ECO:0000256" key="3">
    <source>
        <dbReference type="ARBA" id="ARBA00022737"/>
    </source>
</evidence>
<dbReference type="SUPFAM" id="SSF50978">
    <property type="entry name" value="WD40 repeat-like"/>
    <property type="match status" value="1"/>
</dbReference>
<organism evidence="8 9">
    <name type="scientific">Erythranthe guttata</name>
    <name type="common">Yellow monkey flower</name>
    <name type="synonym">Mimulus guttatus</name>
    <dbReference type="NCBI Taxonomy" id="4155"/>
    <lineage>
        <taxon>Eukaryota</taxon>
        <taxon>Viridiplantae</taxon>
        <taxon>Streptophyta</taxon>
        <taxon>Embryophyta</taxon>
        <taxon>Tracheophyta</taxon>
        <taxon>Spermatophyta</taxon>
        <taxon>Magnoliopsida</taxon>
        <taxon>eudicotyledons</taxon>
        <taxon>Gunneridae</taxon>
        <taxon>Pentapetalae</taxon>
        <taxon>asterids</taxon>
        <taxon>lamiids</taxon>
        <taxon>Lamiales</taxon>
        <taxon>Phrymaceae</taxon>
        <taxon>Erythranthe</taxon>
    </lineage>
</organism>
<dbReference type="AlphaFoldDB" id="A0A022QPZ7"/>
<feature type="compositionally biased region" description="Low complexity" evidence="7">
    <location>
        <begin position="43"/>
        <end position="54"/>
    </location>
</feature>
<dbReference type="KEGG" id="egt:105966605"/>
<keyword evidence="3" id="KW-0677">Repeat</keyword>
<proteinExistence type="inferred from homology"/>
<dbReference type="PROSITE" id="PS50294">
    <property type="entry name" value="WD_REPEATS_REGION"/>
    <property type="match status" value="1"/>
</dbReference>
<gene>
    <name evidence="8" type="ORF">MIMGU_mgv1a006151mg</name>
</gene>
<dbReference type="Gene3D" id="2.130.10.10">
    <property type="entry name" value="YVTN repeat-like/Quinoprotein amine dehydrogenase"/>
    <property type="match status" value="1"/>
</dbReference>
<reference evidence="8 9" key="1">
    <citation type="journal article" date="2013" name="Proc. Natl. Acad. Sci. U.S.A.">
        <title>Fine-scale variation in meiotic recombination in Mimulus inferred from population shotgun sequencing.</title>
        <authorList>
            <person name="Hellsten U."/>
            <person name="Wright K.M."/>
            <person name="Jenkins J."/>
            <person name="Shu S."/>
            <person name="Yuan Y."/>
            <person name="Wessler S.R."/>
            <person name="Schmutz J."/>
            <person name="Willis J.H."/>
            <person name="Rokhsar D.S."/>
        </authorList>
    </citation>
    <scope>NUCLEOTIDE SEQUENCE [LARGE SCALE GENOMIC DNA]</scope>
    <source>
        <strain evidence="9">cv. DUN x IM62</strain>
    </source>
</reference>
<keyword evidence="9" id="KW-1185">Reference proteome</keyword>
<dbReference type="EMBL" id="KI631172">
    <property type="protein sequence ID" value="EYU29659.1"/>
    <property type="molecule type" value="Genomic_DNA"/>
</dbReference>
<dbReference type="GO" id="GO:0006974">
    <property type="term" value="P:DNA damage response"/>
    <property type="evidence" value="ECO:0007669"/>
    <property type="project" value="UniProtKB-KW"/>
</dbReference>
<accession>A0A022QPZ7</accession>
<dbReference type="GO" id="GO:2000001">
    <property type="term" value="P:regulation of DNA damage checkpoint"/>
    <property type="evidence" value="ECO:0000318"/>
    <property type="project" value="GO_Central"/>
</dbReference>
<evidence type="ECO:0000313" key="9">
    <source>
        <dbReference type="Proteomes" id="UP000030748"/>
    </source>
</evidence>
<sequence length="455" mass="50399">MAEYERRREENIKRNAEKLAALNIHSKLSELSTVAASKFPMAGSKSSKGGPVKKPSTEPVVLRQSLRSRKLPPDDVEPVQRKPPTVGMGPLEMRDAYVSDNGSDEKFRQTILQCCKEFLSGETDRAPCASGSVDAGKLELKSKNIARLGKFKITSMVFFPTADMQMVVAGNKSGEVCFWKFNGDEEEGGEFYMYQPHLMQIRAIAIAPFSISQMYSCDEGYIRLMDVEKEVFDMVYSSDFDIHSMSLSPHGIKSLYFSEGFGPVGGVKMWDVRTRRSILSWELHVDKVNTIDFNSEDENIMATSSSDGTACIWDLRHMTGGKPTPPLKTVRHIGSVESAYFSPTGKLLATTSLDNNIGLLSGANYENASMVNHYNPTNRMNCTFRGIWGWDDSSIYIGNAKKGIDIISVAKEKTVAHLTSWDLSGVLTRLDVHPYNVGTIAGCTSGGRVYIWTPS</sequence>
<comment type="similarity">
    <text evidence="1">Belongs to the WD repeat DDB2/WDR76 family.</text>
</comment>
<evidence type="ECO:0000256" key="1">
    <source>
        <dbReference type="ARBA" id="ARBA00005434"/>
    </source>
</evidence>
<evidence type="ECO:0000256" key="4">
    <source>
        <dbReference type="ARBA" id="ARBA00022763"/>
    </source>
</evidence>
<evidence type="ECO:0000313" key="8">
    <source>
        <dbReference type="EMBL" id="EYU29659.1"/>
    </source>
</evidence>
<name>A0A022QPZ7_ERYGU</name>
<dbReference type="PROSITE" id="PS00678">
    <property type="entry name" value="WD_REPEATS_1"/>
    <property type="match status" value="1"/>
</dbReference>
<dbReference type="InterPro" id="IPR050853">
    <property type="entry name" value="WD_repeat_DNA-damage-binding"/>
</dbReference>
<evidence type="ECO:0000256" key="7">
    <source>
        <dbReference type="SAM" id="MobiDB-lite"/>
    </source>
</evidence>